<evidence type="ECO:0000259" key="6">
    <source>
        <dbReference type="Pfam" id="PF00082"/>
    </source>
</evidence>
<feature type="domain" description="Peptidase S8/S53" evidence="6">
    <location>
        <begin position="34"/>
        <end position="296"/>
    </location>
</feature>
<gene>
    <name evidence="7" type="ORF">KP014_08605</name>
    <name evidence="8" type="ORF">SAMN04487895_12516</name>
</gene>
<dbReference type="EMBL" id="FODH01000025">
    <property type="protein sequence ID" value="SEP15720.1"/>
    <property type="molecule type" value="Genomic_DNA"/>
</dbReference>
<keyword evidence="4 5" id="KW-0720">Serine protease</keyword>
<feature type="active site" description="Charge relay system" evidence="5">
    <location>
        <position position="42"/>
    </location>
</feature>
<dbReference type="PRINTS" id="PR00723">
    <property type="entry name" value="SUBTILISIN"/>
</dbReference>
<dbReference type="InterPro" id="IPR023827">
    <property type="entry name" value="Peptidase_S8_Asp-AS"/>
</dbReference>
<evidence type="ECO:0000256" key="5">
    <source>
        <dbReference type="PROSITE-ProRule" id="PRU01240"/>
    </source>
</evidence>
<dbReference type="InterPro" id="IPR000209">
    <property type="entry name" value="Peptidase_S8/S53_dom"/>
</dbReference>
<evidence type="ECO:0000313" key="10">
    <source>
        <dbReference type="Proteomes" id="UP000683429"/>
    </source>
</evidence>
<dbReference type="GO" id="GO:0004252">
    <property type="term" value="F:serine-type endopeptidase activity"/>
    <property type="evidence" value="ECO:0007669"/>
    <property type="project" value="UniProtKB-UniRule"/>
</dbReference>
<dbReference type="InterPro" id="IPR015500">
    <property type="entry name" value="Peptidase_S8_subtilisin-rel"/>
</dbReference>
<dbReference type="Proteomes" id="UP000198809">
    <property type="component" value="Unassembled WGS sequence"/>
</dbReference>
<reference evidence="8 9" key="1">
    <citation type="submission" date="2016-10" db="EMBL/GenBank/DDBJ databases">
        <authorList>
            <person name="de Groot N.N."/>
        </authorList>
    </citation>
    <scope>NUCLEOTIDE SEQUENCE [LARGE SCALE GENOMIC DNA]</scope>
    <source>
        <strain evidence="8 9">CGMCC 1.10238</strain>
    </source>
</reference>
<dbReference type="AlphaFoldDB" id="A0A1H8VKB3"/>
<evidence type="ECO:0000256" key="3">
    <source>
        <dbReference type="ARBA" id="ARBA00022801"/>
    </source>
</evidence>
<dbReference type="PANTHER" id="PTHR43806">
    <property type="entry name" value="PEPTIDASE S8"/>
    <property type="match status" value="1"/>
</dbReference>
<name>A0A1H8VKB3_9BACL</name>
<accession>A0A1H8VKB3</accession>
<protein>
    <submittedName>
        <fullName evidence="7">S8 family serine peptidase</fullName>
    </submittedName>
    <submittedName>
        <fullName evidence="8">Subtilase family protein</fullName>
    </submittedName>
</protein>
<dbReference type="SUPFAM" id="SSF52743">
    <property type="entry name" value="Subtilisin-like"/>
    <property type="match status" value="1"/>
</dbReference>
<dbReference type="EMBL" id="CP076607">
    <property type="protein sequence ID" value="QWU17206.1"/>
    <property type="molecule type" value="Genomic_DNA"/>
</dbReference>
<keyword evidence="2 5" id="KW-0645">Protease</keyword>
<dbReference type="Pfam" id="PF00082">
    <property type="entry name" value="Peptidase_S8"/>
    <property type="match status" value="1"/>
</dbReference>
<evidence type="ECO:0000256" key="2">
    <source>
        <dbReference type="ARBA" id="ARBA00022670"/>
    </source>
</evidence>
<evidence type="ECO:0000313" key="8">
    <source>
        <dbReference type="EMBL" id="SEP15720.1"/>
    </source>
</evidence>
<comment type="similarity">
    <text evidence="1 5">Belongs to the peptidase S8 family.</text>
</comment>
<evidence type="ECO:0000313" key="9">
    <source>
        <dbReference type="Proteomes" id="UP000198809"/>
    </source>
</evidence>
<sequence>MVRHSFQKIVLILVAVILSLFYGEITYTNASHSRTIVIAMLDSGIDPTHPELAKNLIKDLDGNPVGWSMLEDDSSFIDKYGHGTHLAGIIAQLSKENVKILPIRVLDEKGTGSKSDLIKGFHKAIEQKVDIILSSLGTKSYDKELSAVVSEAWKKGILIIAAAGNDGSDQIVYPAGNLYALGVGAVVNDNSLLSKWKSNSVFEVYNRSNSGIHVSVMGPGSKIWSTTPQYSVYLNNHGVESGHAELGGTSQAAAYVAGVASNYWATHPRITNQELYQIIEQNALSSEIGWKKYGYGLVPIELKTLDFLKQPGCIYGQVLNPEEVPMAGISVIVDNKFIKYSNSGGFFRFYVPSGKHTIKIVGGKEKNIEVPSHSDVLLKLTQ</sequence>
<evidence type="ECO:0000256" key="4">
    <source>
        <dbReference type="ARBA" id="ARBA00022825"/>
    </source>
</evidence>
<proteinExistence type="inferred from homology"/>
<evidence type="ECO:0000313" key="7">
    <source>
        <dbReference type="EMBL" id="QWU17206.1"/>
    </source>
</evidence>
<dbReference type="Gene3D" id="3.40.50.200">
    <property type="entry name" value="Peptidase S8/S53 domain"/>
    <property type="match status" value="1"/>
</dbReference>
<dbReference type="Proteomes" id="UP000683429">
    <property type="component" value="Chromosome"/>
</dbReference>
<organism evidence="8 9">
    <name type="scientific">Paenibacillus sophorae</name>
    <dbReference type="NCBI Taxonomy" id="1333845"/>
    <lineage>
        <taxon>Bacteria</taxon>
        <taxon>Bacillati</taxon>
        <taxon>Bacillota</taxon>
        <taxon>Bacilli</taxon>
        <taxon>Bacillales</taxon>
        <taxon>Paenibacillaceae</taxon>
        <taxon>Paenibacillus</taxon>
    </lineage>
</organism>
<dbReference type="PROSITE" id="PS51892">
    <property type="entry name" value="SUBTILASE"/>
    <property type="match status" value="1"/>
</dbReference>
<reference evidence="7 10" key="2">
    <citation type="submission" date="2021-06" db="EMBL/GenBank/DDBJ databases">
        <title>Whole genome sequence of Paenibacillus sophorae DSM23020 for comparative genomics.</title>
        <authorList>
            <person name="Kim M.-J."/>
            <person name="Lee G."/>
            <person name="Shin J.-H."/>
        </authorList>
    </citation>
    <scope>NUCLEOTIDE SEQUENCE [LARGE SCALE GENOMIC DNA]</scope>
    <source>
        <strain evidence="7 10">DSM 23020</strain>
    </source>
</reference>
<feature type="active site" description="Charge relay system" evidence="5">
    <location>
        <position position="250"/>
    </location>
</feature>
<feature type="active site" description="Charge relay system" evidence="5">
    <location>
        <position position="82"/>
    </location>
</feature>
<dbReference type="PROSITE" id="PS00136">
    <property type="entry name" value="SUBTILASE_ASP"/>
    <property type="match status" value="1"/>
</dbReference>
<dbReference type="PANTHER" id="PTHR43806:SF11">
    <property type="entry name" value="CEREVISIN-RELATED"/>
    <property type="match status" value="1"/>
</dbReference>
<dbReference type="STRING" id="1333845.SAMN04487895_12516"/>
<keyword evidence="10" id="KW-1185">Reference proteome</keyword>
<keyword evidence="3 5" id="KW-0378">Hydrolase</keyword>
<evidence type="ECO:0000256" key="1">
    <source>
        <dbReference type="ARBA" id="ARBA00011073"/>
    </source>
</evidence>
<dbReference type="RefSeq" id="WP_036589810.1">
    <property type="nucleotide sequence ID" value="NZ_CP076607.1"/>
</dbReference>
<dbReference type="GO" id="GO:0006508">
    <property type="term" value="P:proteolysis"/>
    <property type="evidence" value="ECO:0007669"/>
    <property type="project" value="UniProtKB-KW"/>
</dbReference>
<dbReference type="InterPro" id="IPR050131">
    <property type="entry name" value="Peptidase_S8_subtilisin-like"/>
</dbReference>
<dbReference type="InterPro" id="IPR036852">
    <property type="entry name" value="Peptidase_S8/S53_dom_sf"/>
</dbReference>